<gene>
    <name evidence="2" type="ORF">SAMN05660866_02915</name>
</gene>
<evidence type="ECO:0008006" key="4">
    <source>
        <dbReference type="Google" id="ProtNLM"/>
    </source>
</evidence>
<dbReference type="OrthoDB" id="1177908at2"/>
<dbReference type="AlphaFoldDB" id="A0A1T5DGT5"/>
<organism evidence="2 3">
    <name type="scientific">Maribacter arcticus</name>
    <dbReference type="NCBI Taxonomy" id="561365"/>
    <lineage>
        <taxon>Bacteria</taxon>
        <taxon>Pseudomonadati</taxon>
        <taxon>Bacteroidota</taxon>
        <taxon>Flavobacteriia</taxon>
        <taxon>Flavobacteriales</taxon>
        <taxon>Flavobacteriaceae</taxon>
        <taxon>Maribacter</taxon>
    </lineage>
</organism>
<accession>A0A1T5DGT5</accession>
<protein>
    <recommendedName>
        <fullName evidence="4">Lipocalin-like domain-containing protein</fullName>
    </recommendedName>
</protein>
<evidence type="ECO:0000256" key="1">
    <source>
        <dbReference type="SAM" id="SignalP"/>
    </source>
</evidence>
<keyword evidence="3" id="KW-1185">Reference proteome</keyword>
<reference evidence="3" key="1">
    <citation type="submission" date="2017-02" db="EMBL/GenBank/DDBJ databases">
        <authorList>
            <person name="Varghese N."/>
            <person name="Submissions S."/>
        </authorList>
    </citation>
    <scope>NUCLEOTIDE SEQUENCE [LARGE SCALE GENOMIC DNA]</scope>
    <source>
        <strain evidence="3">DSM 23546</strain>
    </source>
</reference>
<feature type="signal peptide" evidence="1">
    <location>
        <begin position="1"/>
        <end position="21"/>
    </location>
</feature>
<dbReference type="EMBL" id="FUYL01000009">
    <property type="protein sequence ID" value="SKB70945.1"/>
    <property type="molecule type" value="Genomic_DNA"/>
</dbReference>
<name>A0A1T5DGT5_9FLAO</name>
<evidence type="ECO:0000313" key="2">
    <source>
        <dbReference type="EMBL" id="SKB70945.1"/>
    </source>
</evidence>
<proteinExistence type="predicted"/>
<feature type="chain" id="PRO_5012120378" description="Lipocalin-like domain-containing protein" evidence="1">
    <location>
        <begin position="22"/>
        <end position="175"/>
    </location>
</feature>
<dbReference type="RefSeq" id="WP_079513337.1">
    <property type="nucleotide sequence ID" value="NZ_FUYL01000009.1"/>
</dbReference>
<keyword evidence="1" id="KW-0732">Signal</keyword>
<dbReference type="Proteomes" id="UP000190339">
    <property type="component" value="Unassembled WGS sequence"/>
</dbReference>
<evidence type="ECO:0000313" key="3">
    <source>
        <dbReference type="Proteomes" id="UP000190339"/>
    </source>
</evidence>
<sequence length="175" mass="19121">MKKYLLLSIFTVLTLVFSSCSKDEDGVSNASEASIIGTWNLTALEATDGRSDTNFDGTSIPTTFSAVGKDFNSIVTFSEEPQIVTSEGSYTTVLTTTIMGETSTEEEEGEDFFQSDEWRLDGSTLYFGTGEEEVGFTIIALTDSKMSLRYKLDETLEIFGATTSVSATYNMTLTK</sequence>
<dbReference type="PROSITE" id="PS51257">
    <property type="entry name" value="PROKAR_LIPOPROTEIN"/>
    <property type="match status" value="1"/>
</dbReference>